<gene>
    <name evidence="2" type="ORF">NTEN_LOCUS8983</name>
</gene>
<evidence type="ECO:0000256" key="1">
    <source>
        <dbReference type="SAM" id="MobiDB-lite"/>
    </source>
</evidence>
<reference evidence="2 3" key="1">
    <citation type="submission" date="2020-02" db="EMBL/GenBank/DDBJ databases">
        <authorList>
            <person name="Ferguson B K."/>
        </authorList>
    </citation>
    <scope>NUCLEOTIDE SEQUENCE [LARGE SCALE GENOMIC DNA]</scope>
</reference>
<dbReference type="EMBL" id="CADCXU010013497">
    <property type="protein sequence ID" value="CAB0003454.1"/>
    <property type="molecule type" value="Genomic_DNA"/>
</dbReference>
<proteinExistence type="predicted"/>
<name>A0A6H5GI62_9HEMI</name>
<evidence type="ECO:0000313" key="3">
    <source>
        <dbReference type="Proteomes" id="UP000479000"/>
    </source>
</evidence>
<evidence type="ECO:0000313" key="2">
    <source>
        <dbReference type="EMBL" id="CAB0003454.1"/>
    </source>
</evidence>
<accession>A0A6H5GI62</accession>
<feature type="region of interest" description="Disordered" evidence="1">
    <location>
        <begin position="68"/>
        <end position="93"/>
    </location>
</feature>
<dbReference type="AlphaFoldDB" id="A0A6H5GI62"/>
<keyword evidence="3" id="KW-1185">Reference proteome</keyword>
<dbReference type="Proteomes" id="UP000479000">
    <property type="component" value="Unassembled WGS sequence"/>
</dbReference>
<sequence length="93" mass="11033">MKQFAKFANSFSFRLNHLIRNGRFLMRSRHDEKDGEKLEEVHCCVLRDTFRCRMIRGWAVANDFIRPCPHRPPQGPRTTRPASPRFQRVPLPV</sequence>
<protein>
    <submittedName>
        <fullName evidence="2">Uncharacterized protein</fullName>
    </submittedName>
</protein>
<organism evidence="2 3">
    <name type="scientific">Nesidiocoris tenuis</name>
    <dbReference type="NCBI Taxonomy" id="355587"/>
    <lineage>
        <taxon>Eukaryota</taxon>
        <taxon>Metazoa</taxon>
        <taxon>Ecdysozoa</taxon>
        <taxon>Arthropoda</taxon>
        <taxon>Hexapoda</taxon>
        <taxon>Insecta</taxon>
        <taxon>Pterygota</taxon>
        <taxon>Neoptera</taxon>
        <taxon>Paraneoptera</taxon>
        <taxon>Hemiptera</taxon>
        <taxon>Heteroptera</taxon>
        <taxon>Panheteroptera</taxon>
        <taxon>Cimicomorpha</taxon>
        <taxon>Miridae</taxon>
        <taxon>Dicyphina</taxon>
        <taxon>Nesidiocoris</taxon>
    </lineage>
</organism>